<feature type="region of interest" description="Disordered" evidence="5">
    <location>
        <begin position="89"/>
        <end position="118"/>
    </location>
</feature>
<keyword evidence="3" id="KW-0804">Transcription</keyword>
<evidence type="ECO:0000256" key="5">
    <source>
        <dbReference type="SAM" id="MobiDB-lite"/>
    </source>
</evidence>
<dbReference type="eggNOG" id="ENOG502SYTU">
    <property type="taxonomic scope" value="Eukaryota"/>
</dbReference>
<evidence type="ECO:0000256" key="4">
    <source>
        <dbReference type="ARBA" id="ARBA00023242"/>
    </source>
</evidence>
<dbReference type="InterPro" id="IPR036864">
    <property type="entry name" value="Zn2-C6_fun-type_DNA-bd_sf"/>
</dbReference>
<organism evidence="7 8">
    <name type="scientific">Exophiala dermatitidis (strain ATCC 34100 / CBS 525.76 / NIH/UT8656)</name>
    <name type="common">Black yeast</name>
    <name type="synonym">Wangiella dermatitidis</name>
    <dbReference type="NCBI Taxonomy" id="858893"/>
    <lineage>
        <taxon>Eukaryota</taxon>
        <taxon>Fungi</taxon>
        <taxon>Dikarya</taxon>
        <taxon>Ascomycota</taxon>
        <taxon>Pezizomycotina</taxon>
        <taxon>Eurotiomycetes</taxon>
        <taxon>Chaetothyriomycetidae</taxon>
        <taxon>Chaetothyriales</taxon>
        <taxon>Herpotrichiellaceae</taxon>
        <taxon>Exophiala</taxon>
    </lineage>
</organism>
<dbReference type="SMART" id="SM00066">
    <property type="entry name" value="GAL4"/>
    <property type="match status" value="1"/>
</dbReference>
<dbReference type="EMBL" id="JH226136">
    <property type="protein sequence ID" value="EHY60249.1"/>
    <property type="molecule type" value="Genomic_DNA"/>
</dbReference>
<dbReference type="PROSITE" id="PS00463">
    <property type="entry name" value="ZN2_CY6_FUNGAL_1"/>
    <property type="match status" value="1"/>
</dbReference>
<dbReference type="GeneID" id="20312856"/>
<evidence type="ECO:0000256" key="3">
    <source>
        <dbReference type="ARBA" id="ARBA00023163"/>
    </source>
</evidence>
<dbReference type="AlphaFoldDB" id="H6C822"/>
<dbReference type="Pfam" id="PF00172">
    <property type="entry name" value="Zn_clus"/>
    <property type="match status" value="1"/>
</dbReference>
<evidence type="ECO:0000313" key="8">
    <source>
        <dbReference type="Proteomes" id="UP000007304"/>
    </source>
</evidence>
<keyword evidence="4" id="KW-0539">Nucleus</keyword>
<evidence type="ECO:0000259" key="6">
    <source>
        <dbReference type="PROSITE" id="PS50048"/>
    </source>
</evidence>
<name>H6C822_EXODN</name>
<dbReference type="Gene3D" id="4.10.240.10">
    <property type="entry name" value="Zn(2)-C6 fungal-type DNA-binding domain"/>
    <property type="match status" value="1"/>
</dbReference>
<evidence type="ECO:0000256" key="2">
    <source>
        <dbReference type="ARBA" id="ARBA00023125"/>
    </source>
</evidence>
<dbReference type="STRING" id="858893.H6C822"/>
<accession>H6C822</accession>
<keyword evidence="2" id="KW-0238">DNA-binding</keyword>
<feature type="compositionally biased region" description="Low complexity" evidence="5">
    <location>
        <begin position="103"/>
        <end position="118"/>
    </location>
</feature>
<dbReference type="CDD" id="cd00067">
    <property type="entry name" value="GAL4"/>
    <property type="match status" value="1"/>
</dbReference>
<dbReference type="InParanoid" id="H6C822"/>
<proteinExistence type="predicted"/>
<dbReference type="OMA" id="MESAYHR"/>
<reference evidence="7" key="1">
    <citation type="submission" date="2011-07" db="EMBL/GenBank/DDBJ databases">
        <title>The Genome Sequence of Exophiala (Wangiella) dermatitidis NIH/UT8656.</title>
        <authorList>
            <consortium name="The Broad Institute Genome Sequencing Platform"/>
            <person name="Cuomo C."/>
            <person name="Wang Z."/>
            <person name="Hunicke-Smith S."/>
            <person name="Szanislo P.J."/>
            <person name="Earl A."/>
            <person name="Young S.K."/>
            <person name="Zeng Q."/>
            <person name="Gargeya S."/>
            <person name="Fitzgerald M."/>
            <person name="Haas B."/>
            <person name="Abouelleil A."/>
            <person name="Alvarado L."/>
            <person name="Arachchi H.M."/>
            <person name="Berlin A."/>
            <person name="Brown A."/>
            <person name="Chapman S.B."/>
            <person name="Chen Z."/>
            <person name="Dunbar C."/>
            <person name="Freedman E."/>
            <person name="Gearin G."/>
            <person name="Gellesch M."/>
            <person name="Goldberg J."/>
            <person name="Griggs A."/>
            <person name="Gujja S."/>
            <person name="Heiman D."/>
            <person name="Howarth C."/>
            <person name="Larson L."/>
            <person name="Lui A."/>
            <person name="MacDonald P.J.P."/>
            <person name="Montmayeur A."/>
            <person name="Murphy C."/>
            <person name="Neiman D."/>
            <person name="Pearson M."/>
            <person name="Priest M."/>
            <person name="Roberts A."/>
            <person name="Saif S."/>
            <person name="Shea T."/>
            <person name="Shenoy N."/>
            <person name="Sisk P."/>
            <person name="Stolte C."/>
            <person name="Sykes S."/>
            <person name="Wortman J."/>
            <person name="Nusbaum C."/>
            <person name="Birren B."/>
        </authorList>
    </citation>
    <scope>NUCLEOTIDE SEQUENCE</scope>
    <source>
        <strain evidence="7">NIH/UT8656</strain>
    </source>
</reference>
<keyword evidence="1" id="KW-0805">Transcription regulation</keyword>
<protein>
    <recommendedName>
        <fullName evidence="6">Zn(2)-C6 fungal-type domain-containing protein</fullName>
    </recommendedName>
</protein>
<sequence>MCSGVSELCVLDARDGRNFVPGLIESIERPPGGRSRGSAASMMESAYHRACDSCRNRKAKCSGEKEGCSRCRSFSQHCVYSAKKTLGRPRKQGAAQAVRRYEPSSIAESSESSFSTPPLTECADYPGNSTMSGWSDPFTNAGLGAPPSMDDRSTPSHQDHGHETRVSLEPRIALDRTSERLQSAGKPSEAQQARTQCSCYSRGHSIIADLAQDRGAFYAVNKSREALQIAGALLSCEYCYNLESLPSRACQNVLLIGHLLSSIAFSCSTAWHLVRPTTSDSTPVHLPRCTLVHEDSTTSPPQSMLLTDSECTEIIQVCIRRTAGDLQQLCDGFETRQFRRHRLGHELCSLTSICVSGRASKDHVLDGCSAQKEMKKQFPCFKSVEQVKSAVDALYQTMEDPDTVQY</sequence>
<feature type="compositionally biased region" description="Basic and acidic residues" evidence="5">
    <location>
        <begin position="149"/>
        <end position="166"/>
    </location>
</feature>
<dbReference type="VEuPathDB" id="FungiDB:HMPREF1120_08217"/>
<keyword evidence="8" id="KW-1185">Reference proteome</keyword>
<dbReference type="HOGENOM" id="CLU_059570_0_0_1"/>
<evidence type="ECO:0000256" key="1">
    <source>
        <dbReference type="ARBA" id="ARBA00023015"/>
    </source>
</evidence>
<dbReference type="GO" id="GO:0000981">
    <property type="term" value="F:DNA-binding transcription factor activity, RNA polymerase II-specific"/>
    <property type="evidence" value="ECO:0007669"/>
    <property type="project" value="InterPro"/>
</dbReference>
<feature type="domain" description="Zn(2)-C6 fungal-type" evidence="6">
    <location>
        <begin position="50"/>
        <end position="80"/>
    </location>
</feature>
<dbReference type="RefSeq" id="XP_009160710.1">
    <property type="nucleotide sequence ID" value="XM_009162462.1"/>
</dbReference>
<evidence type="ECO:0000313" key="7">
    <source>
        <dbReference type="EMBL" id="EHY60249.1"/>
    </source>
</evidence>
<feature type="region of interest" description="Disordered" evidence="5">
    <location>
        <begin position="133"/>
        <end position="166"/>
    </location>
</feature>
<gene>
    <name evidence="7" type="ORF">HMPREF1120_08217</name>
</gene>
<dbReference type="InterPro" id="IPR001138">
    <property type="entry name" value="Zn2Cys6_DnaBD"/>
</dbReference>
<dbReference type="GO" id="GO:0003677">
    <property type="term" value="F:DNA binding"/>
    <property type="evidence" value="ECO:0007669"/>
    <property type="project" value="UniProtKB-KW"/>
</dbReference>
<dbReference type="GO" id="GO:0008270">
    <property type="term" value="F:zinc ion binding"/>
    <property type="evidence" value="ECO:0007669"/>
    <property type="project" value="InterPro"/>
</dbReference>
<dbReference type="Proteomes" id="UP000007304">
    <property type="component" value="Unassembled WGS sequence"/>
</dbReference>
<dbReference type="SUPFAM" id="SSF57701">
    <property type="entry name" value="Zn2/Cys6 DNA-binding domain"/>
    <property type="match status" value="1"/>
</dbReference>
<dbReference type="PROSITE" id="PS50048">
    <property type="entry name" value="ZN2_CY6_FUNGAL_2"/>
    <property type="match status" value="1"/>
</dbReference>